<evidence type="ECO:0000313" key="9">
    <source>
        <dbReference type="Proteomes" id="UP000824105"/>
    </source>
</evidence>
<dbReference type="SUPFAM" id="SSF88659">
    <property type="entry name" value="Sigma3 and sigma4 domains of RNA polymerase sigma factors"/>
    <property type="match status" value="1"/>
</dbReference>
<dbReference type="Pfam" id="PF04542">
    <property type="entry name" value="Sigma70_r2"/>
    <property type="match status" value="1"/>
</dbReference>
<keyword evidence="3" id="KW-0731">Sigma factor</keyword>
<dbReference type="InterPro" id="IPR039425">
    <property type="entry name" value="RNA_pol_sigma-70-like"/>
</dbReference>
<evidence type="ECO:0000256" key="4">
    <source>
        <dbReference type="ARBA" id="ARBA00023125"/>
    </source>
</evidence>
<reference evidence="8" key="2">
    <citation type="submission" date="2021-04" db="EMBL/GenBank/DDBJ databases">
        <authorList>
            <person name="Gilroy R."/>
        </authorList>
    </citation>
    <scope>NUCLEOTIDE SEQUENCE</scope>
    <source>
        <strain evidence="8">CHK188-11489</strain>
    </source>
</reference>
<evidence type="ECO:0000259" key="6">
    <source>
        <dbReference type="Pfam" id="PF04542"/>
    </source>
</evidence>
<gene>
    <name evidence="8" type="ORF">H9724_07930</name>
</gene>
<reference evidence="8" key="1">
    <citation type="journal article" date="2021" name="PeerJ">
        <title>Extensive microbial diversity within the chicken gut microbiome revealed by metagenomics and culture.</title>
        <authorList>
            <person name="Gilroy R."/>
            <person name="Ravi A."/>
            <person name="Getino M."/>
            <person name="Pursley I."/>
            <person name="Horton D.L."/>
            <person name="Alikhan N.F."/>
            <person name="Baker D."/>
            <person name="Gharbi K."/>
            <person name="Hall N."/>
            <person name="Watson M."/>
            <person name="Adriaenssens E.M."/>
            <person name="Foster-Nyarko E."/>
            <person name="Jarju S."/>
            <person name="Secka A."/>
            <person name="Antonio M."/>
            <person name="Oren A."/>
            <person name="Chaudhuri R.R."/>
            <person name="La Ragione R."/>
            <person name="Hildebrand F."/>
            <person name="Pallen M.J."/>
        </authorList>
    </citation>
    <scope>NUCLEOTIDE SEQUENCE</scope>
    <source>
        <strain evidence="8">CHK188-11489</strain>
    </source>
</reference>
<dbReference type="EMBL" id="DXBF01000063">
    <property type="protein sequence ID" value="HIZ62677.1"/>
    <property type="molecule type" value="Genomic_DNA"/>
</dbReference>
<dbReference type="InterPro" id="IPR013249">
    <property type="entry name" value="RNA_pol_sigma70_r4_t2"/>
</dbReference>
<dbReference type="InterPro" id="IPR013324">
    <property type="entry name" value="RNA_pol_sigma_r3/r4-like"/>
</dbReference>
<keyword evidence="4" id="KW-0238">DNA-binding</keyword>
<comment type="caution">
    <text evidence="8">The sequence shown here is derived from an EMBL/GenBank/DDBJ whole genome shotgun (WGS) entry which is preliminary data.</text>
</comment>
<evidence type="ECO:0000256" key="2">
    <source>
        <dbReference type="ARBA" id="ARBA00023015"/>
    </source>
</evidence>
<feature type="domain" description="RNA polymerase sigma factor 70 region 4 type 2" evidence="7">
    <location>
        <begin position="121"/>
        <end position="171"/>
    </location>
</feature>
<dbReference type="SUPFAM" id="SSF88946">
    <property type="entry name" value="Sigma2 domain of RNA polymerase sigma factors"/>
    <property type="match status" value="1"/>
</dbReference>
<dbReference type="AlphaFoldDB" id="A0A9D2JQD9"/>
<dbReference type="GO" id="GO:0003677">
    <property type="term" value="F:DNA binding"/>
    <property type="evidence" value="ECO:0007669"/>
    <property type="project" value="UniProtKB-KW"/>
</dbReference>
<dbReference type="Pfam" id="PF08281">
    <property type="entry name" value="Sigma70_r4_2"/>
    <property type="match status" value="1"/>
</dbReference>
<dbReference type="NCBIfam" id="TIGR02937">
    <property type="entry name" value="sigma70-ECF"/>
    <property type="match status" value="1"/>
</dbReference>
<proteinExistence type="inferred from homology"/>
<dbReference type="Proteomes" id="UP000824105">
    <property type="component" value="Unassembled WGS sequence"/>
</dbReference>
<evidence type="ECO:0000256" key="3">
    <source>
        <dbReference type="ARBA" id="ARBA00023082"/>
    </source>
</evidence>
<dbReference type="PANTHER" id="PTHR43133">
    <property type="entry name" value="RNA POLYMERASE ECF-TYPE SIGMA FACTO"/>
    <property type="match status" value="1"/>
</dbReference>
<dbReference type="InterPro" id="IPR036388">
    <property type="entry name" value="WH-like_DNA-bd_sf"/>
</dbReference>
<sequence length="184" mass="20539">MKDQDLIRLLQKDPDSGLQAALRGYGPLIKAVLVRILPRDPRDVEECMADVLVALWRCAGQLERQKTPLRPWLIVTARNCGIDRYHSLRRHAALSLDAELGQTLGELAEFDRAASDAADLVGALVAAMDPPDREIFLRKYYLLETSKEIAAALDMSEGAVNTRLSRGRERLRRQLQQKGVGSHA</sequence>
<organism evidence="8 9">
    <name type="scientific">Candidatus Gemmiger avistercoris</name>
    <dbReference type="NCBI Taxonomy" id="2838606"/>
    <lineage>
        <taxon>Bacteria</taxon>
        <taxon>Bacillati</taxon>
        <taxon>Bacillota</taxon>
        <taxon>Clostridia</taxon>
        <taxon>Eubacteriales</taxon>
        <taxon>Gemmiger</taxon>
    </lineage>
</organism>
<evidence type="ECO:0000259" key="7">
    <source>
        <dbReference type="Pfam" id="PF08281"/>
    </source>
</evidence>
<dbReference type="Gene3D" id="1.10.10.10">
    <property type="entry name" value="Winged helix-like DNA-binding domain superfamily/Winged helix DNA-binding domain"/>
    <property type="match status" value="1"/>
</dbReference>
<evidence type="ECO:0000313" key="8">
    <source>
        <dbReference type="EMBL" id="HIZ62677.1"/>
    </source>
</evidence>
<dbReference type="InterPro" id="IPR013325">
    <property type="entry name" value="RNA_pol_sigma_r2"/>
</dbReference>
<keyword evidence="5" id="KW-0804">Transcription</keyword>
<dbReference type="Gene3D" id="1.10.1740.10">
    <property type="match status" value="1"/>
</dbReference>
<accession>A0A9D2JQD9</accession>
<evidence type="ECO:0000256" key="1">
    <source>
        <dbReference type="ARBA" id="ARBA00010641"/>
    </source>
</evidence>
<keyword evidence="2" id="KW-0805">Transcription regulation</keyword>
<evidence type="ECO:0000256" key="5">
    <source>
        <dbReference type="ARBA" id="ARBA00023163"/>
    </source>
</evidence>
<feature type="domain" description="RNA polymerase sigma-70 region 2" evidence="6">
    <location>
        <begin position="23"/>
        <end position="90"/>
    </location>
</feature>
<dbReference type="InterPro" id="IPR014284">
    <property type="entry name" value="RNA_pol_sigma-70_dom"/>
</dbReference>
<dbReference type="GO" id="GO:0006352">
    <property type="term" value="P:DNA-templated transcription initiation"/>
    <property type="evidence" value="ECO:0007669"/>
    <property type="project" value="InterPro"/>
</dbReference>
<name>A0A9D2JQD9_9FIRM</name>
<protein>
    <submittedName>
        <fullName evidence="8">Sigma-70 family RNA polymerase sigma factor</fullName>
    </submittedName>
</protein>
<dbReference type="PANTHER" id="PTHR43133:SF8">
    <property type="entry name" value="RNA POLYMERASE SIGMA FACTOR HI_1459-RELATED"/>
    <property type="match status" value="1"/>
</dbReference>
<dbReference type="GO" id="GO:0016987">
    <property type="term" value="F:sigma factor activity"/>
    <property type="evidence" value="ECO:0007669"/>
    <property type="project" value="UniProtKB-KW"/>
</dbReference>
<dbReference type="InterPro" id="IPR007627">
    <property type="entry name" value="RNA_pol_sigma70_r2"/>
</dbReference>
<comment type="similarity">
    <text evidence="1">Belongs to the sigma-70 factor family. ECF subfamily.</text>
</comment>